<dbReference type="Proteomes" id="UP000549343">
    <property type="component" value="Unassembled WGS sequence"/>
</dbReference>
<dbReference type="InterPro" id="IPR027039">
    <property type="entry name" value="Crtac1"/>
</dbReference>
<dbReference type="PANTHER" id="PTHR16026">
    <property type="entry name" value="CARTILAGE ACIDIC PROTEIN 1"/>
    <property type="match status" value="1"/>
</dbReference>
<dbReference type="AlphaFoldDB" id="A0A7W7ICV8"/>
<dbReference type="RefSeq" id="WP_184883617.1">
    <property type="nucleotide sequence ID" value="NZ_BAAAHD010000025.1"/>
</dbReference>
<feature type="domain" description="ASPIC/UnbV" evidence="4">
    <location>
        <begin position="591"/>
        <end position="657"/>
    </location>
</feature>
<evidence type="ECO:0000313" key="6">
    <source>
        <dbReference type="EMBL" id="MBB4774760.1"/>
    </source>
</evidence>
<reference evidence="5" key="4">
    <citation type="submission" date="2023-12" db="EMBL/GenBank/DDBJ databases">
        <authorList>
            <person name="Sun Q."/>
            <person name="Inoue M."/>
        </authorList>
    </citation>
    <scope>NUCLEOTIDE SEQUENCE</scope>
    <source>
        <strain evidence="5">JCM 10667</strain>
    </source>
</reference>
<reference evidence="5" key="1">
    <citation type="journal article" date="2014" name="Int. J. Syst. Evol. Microbiol.">
        <title>Complete genome of a new Firmicutes species belonging to the dominant human colonic microbiota ('Ruminococcus bicirculans') reveals two chromosomes and a selective capacity to utilize plant glucans.</title>
        <authorList>
            <consortium name="NISC Comparative Sequencing Program"/>
            <person name="Wegmann U."/>
            <person name="Louis P."/>
            <person name="Goesmann A."/>
            <person name="Henrissat B."/>
            <person name="Duncan S.H."/>
            <person name="Flint H.J."/>
        </authorList>
    </citation>
    <scope>NUCLEOTIDE SEQUENCE</scope>
    <source>
        <strain evidence="5">JCM 10667</strain>
    </source>
</reference>
<reference evidence="8" key="2">
    <citation type="journal article" date="2019" name="Int. J. Syst. Evol. Microbiol.">
        <title>The Global Catalogue of Microorganisms (GCM) 10K type strain sequencing project: providing services to taxonomists for standard genome sequencing and annotation.</title>
        <authorList>
            <consortium name="The Broad Institute Genomics Platform"/>
            <consortium name="The Broad Institute Genome Sequencing Center for Infectious Disease"/>
            <person name="Wu L."/>
            <person name="Ma J."/>
        </authorList>
    </citation>
    <scope>NUCLEOTIDE SEQUENCE [LARGE SCALE GENOMIC DNA]</scope>
    <source>
        <strain evidence="8">JCM 10667</strain>
    </source>
</reference>
<keyword evidence="8" id="KW-1185">Reference proteome</keyword>
<proteinExistence type="predicted"/>
<organism evidence="6 7">
    <name type="scientific">Actinomadura livida</name>
    <dbReference type="NCBI Taxonomy" id="79909"/>
    <lineage>
        <taxon>Bacteria</taxon>
        <taxon>Bacillati</taxon>
        <taxon>Actinomycetota</taxon>
        <taxon>Actinomycetes</taxon>
        <taxon>Streptosporangiales</taxon>
        <taxon>Thermomonosporaceae</taxon>
        <taxon>Actinomadura</taxon>
    </lineage>
</organism>
<dbReference type="InterPro" id="IPR013517">
    <property type="entry name" value="FG-GAP"/>
</dbReference>
<dbReference type="InterPro" id="IPR028994">
    <property type="entry name" value="Integrin_alpha_N"/>
</dbReference>
<dbReference type="Gene3D" id="2.130.10.130">
    <property type="entry name" value="Integrin alpha, N-terminal"/>
    <property type="match status" value="1"/>
</dbReference>
<dbReference type="EMBL" id="JACHMV010000001">
    <property type="protein sequence ID" value="MBB4774760.1"/>
    <property type="molecule type" value="Genomic_DNA"/>
</dbReference>
<gene>
    <name evidence="6" type="ORF">F4557_003178</name>
    <name evidence="5" type="ORF">GCM10009546_30060</name>
</gene>
<name>A0A7W7ICV8_9ACTN</name>
<dbReference type="PANTHER" id="PTHR16026:SF0">
    <property type="entry name" value="CARTILAGE ACIDIC PROTEIN 1"/>
    <property type="match status" value="1"/>
</dbReference>
<accession>A0A7W7ICV8</accession>
<dbReference type="SUPFAM" id="SSF69318">
    <property type="entry name" value="Integrin alpha N-terminal domain"/>
    <property type="match status" value="1"/>
</dbReference>
<dbReference type="Pfam" id="PF13517">
    <property type="entry name" value="FG-GAP_3"/>
    <property type="match status" value="1"/>
</dbReference>
<dbReference type="Proteomes" id="UP001501427">
    <property type="component" value="Unassembled WGS sequence"/>
</dbReference>
<evidence type="ECO:0000259" key="4">
    <source>
        <dbReference type="Pfam" id="PF07593"/>
    </source>
</evidence>
<feature type="chain" id="PRO_5030871426" description="ASPIC/UnbV domain-containing protein" evidence="3">
    <location>
        <begin position="25"/>
        <end position="716"/>
    </location>
</feature>
<feature type="signal peptide" evidence="3">
    <location>
        <begin position="1"/>
        <end position="24"/>
    </location>
</feature>
<feature type="region of interest" description="Disordered" evidence="2">
    <location>
        <begin position="390"/>
        <end position="409"/>
    </location>
</feature>
<evidence type="ECO:0000256" key="1">
    <source>
        <dbReference type="ARBA" id="ARBA00022729"/>
    </source>
</evidence>
<keyword evidence="1 3" id="KW-0732">Signal</keyword>
<evidence type="ECO:0000256" key="2">
    <source>
        <dbReference type="SAM" id="MobiDB-lite"/>
    </source>
</evidence>
<protein>
    <recommendedName>
        <fullName evidence="4">ASPIC/UnbV domain-containing protein</fullName>
    </recommendedName>
</protein>
<evidence type="ECO:0000313" key="5">
    <source>
        <dbReference type="EMBL" id="GAA0565783.1"/>
    </source>
</evidence>
<comment type="caution">
    <text evidence="6">The sequence shown here is derived from an EMBL/GenBank/DDBJ whole genome shotgun (WGS) entry which is preliminary data.</text>
</comment>
<evidence type="ECO:0000256" key="3">
    <source>
        <dbReference type="SAM" id="SignalP"/>
    </source>
</evidence>
<dbReference type="Pfam" id="PF07593">
    <property type="entry name" value="UnbV_ASPIC"/>
    <property type="match status" value="1"/>
</dbReference>
<dbReference type="EMBL" id="BAAAHD010000025">
    <property type="protein sequence ID" value="GAA0565783.1"/>
    <property type="molecule type" value="Genomic_DNA"/>
</dbReference>
<dbReference type="InterPro" id="IPR011519">
    <property type="entry name" value="UnbV_ASPIC"/>
</dbReference>
<evidence type="ECO:0000313" key="8">
    <source>
        <dbReference type="Proteomes" id="UP001501427"/>
    </source>
</evidence>
<reference evidence="6 7" key="3">
    <citation type="submission" date="2020-08" db="EMBL/GenBank/DDBJ databases">
        <title>Sequencing the genomes of 1000 actinobacteria strains.</title>
        <authorList>
            <person name="Klenk H.-P."/>
        </authorList>
    </citation>
    <scope>NUCLEOTIDE SEQUENCE [LARGE SCALE GENOMIC DNA]</scope>
    <source>
        <strain evidence="6 7">DSM 44772</strain>
    </source>
</reference>
<dbReference type="PROSITE" id="PS51257">
    <property type="entry name" value="PROKAR_LIPOPROTEIN"/>
    <property type="match status" value="1"/>
</dbReference>
<evidence type="ECO:0000313" key="7">
    <source>
        <dbReference type="Proteomes" id="UP000549343"/>
    </source>
</evidence>
<sequence length="716" mass="75322">MIARASLRPLGVAAAFVVLTGACASGGSAPPPKVVNAGITFQNIAVPGTPLAEYRRCPTLPEHQHRLANKKRLFISISDFTDEPLHDRGIPGVVVFDYNDDGYQDVYVTNGPCRPSSLFENMMGKTGKLEFRDVAEQAGVALPGFNANGACAGDIDNSGRDSLYVLGRNGPNRLLLNQGDGRFKDITEESGAGGGSYSHVSCTMGDFSGNGRLGIAIANSSNLKNAKAIMDDTSTYNQPNQLLANTGGSTPHFEDVSVSSGFATPTPLIGQTWAVAAVDLFQRGCTDLVVGSDQGAVPLAKFAGGRDRGFIRVYKNDCRGRFTDVTQQLGLMESPGAWMGFAFGNLNFNGELSMFVTNFGDFMLPMYGLPQNLGDFSSRWLIQRPDGTIADPRSPAQLHPSETGADPTLGGLNATPFGWGVSTLDYDNDGYTDVAYYGGMQAIVGVNADNPGTLLRNDGPKKLIKGLYPSFSYDPALTKSGADNRTRITTGVASGDLNNDGHVDLVTAAQGVMVGKLTSDPQDFGSPFDSSAYLAEYRAVGVLSYKPAPGKTGEGTLAVEMNKGGNGNGSVAVRTLGAKGLVEDARANRDGIGAVVSFTPAGLPAAISPVMAGSSFASQNSLVQSFGMGTAKTGTVEVLWPGGVRNKLFDVRPGERITFPEIPCDHTDRSLSAKSFESCVDGALQDLVDGGKVTEPMAARFASSALRAFHEAHQPN</sequence>